<keyword evidence="5" id="KW-0679">Respiratory chain</keyword>
<feature type="domain" description="Cytochrome c" evidence="15">
    <location>
        <begin position="187"/>
        <end position="300"/>
    </location>
</feature>
<feature type="binding site" description="covalent" evidence="12">
    <location>
        <position position="56"/>
    </location>
    <ligand>
        <name>heme c</name>
        <dbReference type="ChEBI" id="CHEBI:61717"/>
        <label>1</label>
    </ligand>
</feature>
<organism evidence="16 17">
    <name type="scientific">Bradyrhizobium huanghuaihaiense</name>
    <dbReference type="NCBI Taxonomy" id="990078"/>
    <lineage>
        <taxon>Bacteria</taxon>
        <taxon>Pseudomonadati</taxon>
        <taxon>Pseudomonadota</taxon>
        <taxon>Alphaproteobacteria</taxon>
        <taxon>Hyphomicrobiales</taxon>
        <taxon>Nitrobacteraceae</taxon>
        <taxon>Bradyrhizobium</taxon>
    </lineage>
</organism>
<evidence type="ECO:0000256" key="13">
    <source>
        <dbReference type="PIRSR" id="PIRSR000018-51"/>
    </source>
</evidence>
<evidence type="ECO:0000256" key="7">
    <source>
        <dbReference type="ARBA" id="ARBA00022729"/>
    </source>
</evidence>
<comment type="caution">
    <text evidence="16">The sequence shown here is derived from an EMBL/GenBank/DDBJ whole genome shotgun (WGS) entry which is preliminary data.</text>
</comment>
<evidence type="ECO:0000256" key="2">
    <source>
        <dbReference type="ARBA" id="ARBA00022448"/>
    </source>
</evidence>
<evidence type="ECO:0000256" key="5">
    <source>
        <dbReference type="ARBA" id="ARBA00022660"/>
    </source>
</evidence>
<dbReference type="Pfam" id="PF00034">
    <property type="entry name" value="Cytochrom_C"/>
    <property type="match status" value="2"/>
</dbReference>
<dbReference type="AlphaFoldDB" id="A0A562R418"/>
<evidence type="ECO:0000256" key="3">
    <source>
        <dbReference type="ARBA" id="ARBA00022475"/>
    </source>
</evidence>
<keyword evidence="10 13" id="KW-0408">Iron</keyword>
<keyword evidence="8" id="KW-0677">Repeat</keyword>
<feature type="domain" description="Cytochrome c" evidence="15">
    <location>
        <begin position="42"/>
        <end position="145"/>
    </location>
</feature>
<accession>A0A562R418</accession>
<dbReference type="GO" id="GO:0020037">
    <property type="term" value="F:heme binding"/>
    <property type="evidence" value="ECO:0007669"/>
    <property type="project" value="InterPro"/>
</dbReference>
<dbReference type="GO" id="GO:0016614">
    <property type="term" value="F:oxidoreductase activity, acting on CH-OH group of donors"/>
    <property type="evidence" value="ECO:0007669"/>
    <property type="project" value="InterPro"/>
</dbReference>
<name>A0A562R418_9BRAD</name>
<evidence type="ECO:0000256" key="9">
    <source>
        <dbReference type="ARBA" id="ARBA00022982"/>
    </source>
</evidence>
<feature type="binding site" description="axial binding residue" evidence="13">
    <location>
        <position position="344"/>
    </location>
    <ligand>
        <name>heme c</name>
        <dbReference type="ChEBI" id="CHEBI:61717"/>
        <label>3</label>
    </ligand>
    <ligandPart>
        <name>Fe</name>
        <dbReference type="ChEBI" id="CHEBI:18248"/>
    </ligandPart>
</feature>
<dbReference type="PRINTS" id="PR00605">
    <property type="entry name" value="CYTCHROMECIC"/>
</dbReference>
<reference evidence="16 17" key="1">
    <citation type="journal article" date="2015" name="Stand. Genomic Sci.">
        <title>Genomic Encyclopedia of Bacterial and Archaeal Type Strains, Phase III: the genomes of soil and plant-associated and newly described type strains.</title>
        <authorList>
            <person name="Whitman W.B."/>
            <person name="Woyke T."/>
            <person name="Klenk H.P."/>
            <person name="Zhou Y."/>
            <person name="Lilburn T.G."/>
            <person name="Beck B.J."/>
            <person name="De Vos P."/>
            <person name="Vandamme P."/>
            <person name="Eisen J.A."/>
            <person name="Garrity G."/>
            <person name="Hugenholtz P."/>
            <person name="Kyrpides N.C."/>
        </authorList>
    </citation>
    <scope>NUCLEOTIDE SEQUENCE [LARGE SCALE GENOMIC DNA]</scope>
    <source>
        <strain evidence="16 17">CGMCC 1.10948</strain>
    </source>
</reference>
<keyword evidence="14" id="KW-1133">Transmembrane helix</keyword>
<dbReference type="GO" id="GO:0005886">
    <property type="term" value="C:plasma membrane"/>
    <property type="evidence" value="ECO:0007669"/>
    <property type="project" value="UniProtKB-SubCell"/>
</dbReference>
<evidence type="ECO:0000256" key="11">
    <source>
        <dbReference type="ARBA" id="ARBA00023136"/>
    </source>
</evidence>
<keyword evidence="6 13" id="KW-0479">Metal-binding</keyword>
<feature type="binding site" description="covalent" evidence="12">
    <location>
        <position position="205"/>
    </location>
    <ligand>
        <name>heme c</name>
        <dbReference type="ChEBI" id="CHEBI:61717"/>
        <label>2</label>
    </ligand>
</feature>
<dbReference type="InterPro" id="IPR036909">
    <property type="entry name" value="Cyt_c-like_dom_sf"/>
</dbReference>
<comment type="cofactor">
    <cofactor evidence="12">
        <name>heme c</name>
        <dbReference type="ChEBI" id="CHEBI:61717"/>
    </cofactor>
    <text evidence="12">Binds 3 heme c groups covalently per subunit.</text>
</comment>
<proteinExistence type="predicted"/>
<keyword evidence="3" id="KW-1003">Cell membrane</keyword>
<evidence type="ECO:0000256" key="10">
    <source>
        <dbReference type="ARBA" id="ARBA00023004"/>
    </source>
</evidence>
<evidence type="ECO:0000256" key="8">
    <source>
        <dbReference type="ARBA" id="ARBA00022737"/>
    </source>
</evidence>
<evidence type="ECO:0000256" key="4">
    <source>
        <dbReference type="ARBA" id="ARBA00022617"/>
    </source>
</evidence>
<feature type="transmembrane region" description="Helical" evidence="14">
    <location>
        <begin position="7"/>
        <end position="27"/>
    </location>
</feature>
<evidence type="ECO:0000256" key="1">
    <source>
        <dbReference type="ARBA" id="ARBA00004236"/>
    </source>
</evidence>
<dbReference type="PANTHER" id="PTHR35008">
    <property type="entry name" value="BLL4482 PROTEIN-RELATED"/>
    <property type="match status" value="1"/>
</dbReference>
<dbReference type="Gene3D" id="1.10.760.10">
    <property type="entry name" value="Cytochrome c-like domain"/>
    <property type="match status" value="3"/>
</dbReference>
<evidence type="ECO:0000313" key="17">
    <source>
        <dbReference type="Proteomes" id="UP000316291"/>
    </source>
</evidence>
<keyword evidence="2" id="KW-0813">Transport</keyword>
<dbReference type="InterPro" id="IPR051459">
    <property type="entry name" value="Cytochrome_c-type_DH"/>
</dbReference>
<evidence type="ECO:0000256" key="6">
    <source>
        <dbReference type="ARBA" id="ARBA00022723"/>
    </source>
</evidence>
<feature type="binding site" description="axial binding residue" evidence="13">
    <location>
        <position position="60"/>
    </location>
    <ligand>
        <name>heme c</name>
        <dbReference type="ChEBI" id="CHEBI:61717"/>
        <label>1</label>
    </ligand>
    <ligandPart>
        <name>Fe</name>
        <dbReference type="ChEBI" id="CHEBI:18248"/>
    </ligandPart>
</feature>
<evidence type="ECO:0000256" key="12">
    <source>
        <dbReference type="PIRSR" id="PIRSR000018-50"/>
    </source>
</evidence>
<keyword evidence="17" id="KW-1185">Reference proteome</keyword>
<evidence type="ECO:0000313" key="16">
    <source>
        <dbReference type="EMBL" id="TWI63791.1"/>
    </source>
</evidence>
<sequence length="441" mass="47291">MRALVRIIGGLIVLVIVILLGLMLMPMHRTAAVTNLPAGYEPPAGAGERVAIAADCAACHTAPGGKPFAGGRVVETPIGRIYASNITPDRKTGIGNYTLDDFRAALYDGLRRDGVHLYPAMPYPSYRKMTEEDVRALYGYFMNELAPVEASVPETRLAFPFNQRWGIRLWDWASLPPAGFRPYMRSAKLDRGAYLVEALAHCGSCHTPRNGLTFAEKGYESRSADFLTGGVIGAWPAPDLRARDSAAQRWSDEQLAALLASGRNETAGVSGEMALAVEHSLQHLPKSDMEAIVSYLKAIKQDRPIADASAPRSTPAPTAQQLASASPQLGLGARLYLDNCNACHFATGKGAKNVFPNLDGNAVVTAKQPGGLISLILNGDAIPSTSERPERLVMPGFGWRLNDDEVAALATFVRQSWSNAAPAVTTADVAKLRGAVNTTPW</sequence>
<feature type="binding site" description="covalent" evidence="12">
    <location>
        <position position="340"/>
    </location>
    <ligand>
        <name>heme c</name>
        <dbReference type="ChEBI" id="CHEBI:61717"/>
        <label>3</label>
    </ligand>
</feature>
<dbReference type="OrthoDB" id="9811281at2"/>
<keyword evidence="4 12" id="KW-0349">Heme</keyword>
<feature type="binding site" description="covalent" evidence="12">
    <location>
        <position position="59"/>
    </location>
    <ligand>
        <name>heme c</name>
        <dbReference type="ChEBI" id="CHEBI:61717"/>
        <label>1</label>
    </ligand>
</feature>
<keyword evidence="14" id="KW-0812">Transmembrane</keyword>
<dbReference type="PIRSF" id="PIRSF000018">
    <property type="entry name" value="Mb_ADH_cyt_c"/>
    <property type="match status" value="1"/>
</dbReference>
<dbReference type="RefSeq" id="WP_026312140.1">
    <property type="nucleotide sequence ID" value="NZ_VLLA01000019.1"/>
</dbReference>
<dbReference type="EMBL" id="VLLA01000019">
    <property type="protein sequence ID" value="TWI63791.1"/>
    <property type="molecule type" value="Genomic_DNA"/>
</dbReference>
<feature type="binding site" description="covalent" evidence="12">
    <location>
        <position position="343"/>
    </location>
    <ligand>
        <name>heme c</name>
        <dbReference type="ChEBI" id="CHEBI:61717"/>
        <label>3</label>
    </ligand>
</feature>
<feature type="binding site" description="axial binding residue" evidence="13">
    <location>
        <position position="206"/>
    </location>
    <ligand>
        <name>heme c</name>
        <dbReference type="ChEBI" id="CHEBI:61717"/>
        <label>2</label>
    </ligand>
    <ligandPart>
        <name>Fe</name>
        <dbReference type="ChEBI" id="CHEBI:18248"/>
    </ligandPart>
</feature>
<gene>
    <name evidence="16" type="ORF">IQ16_06100</name>
</gene>
<dbReference type="Proteomes" id="UP000316291">
    <property type="component" value="Unassembled WGS sequence"/>
</dbReference>
<keyword evidence="11 14" id="KW-0472">Membrane</keyword>
<dbReference type="GO" id="GO:0009055">
    <property type="term" value="F:electron transfer activity"/>
    <property type="evidence" value="ECO:0007669"/>
    <property type="project" value="InterPro"/>
</dbReference>
<dbReference type="SUPFAM" id="SSF46626">
    <property type="entry name" value="Cytochrome c"/>
    <property type="match status" value="3"/>
</dbReference>
<dbReference type="InterPro" id="IPR014353">
    <property type="entry name" value="Membr-bd_ADH_cyt_c"/>
</dbReference>
<evidence type="ECO:0000256" key="14">
    <source>
        <dbReference type="SAM" id="Phobius"/>
    </source>
</evidence>
<dbReference type="PROSITE" id="PS51007">
    <property type="entry name" value="CYTC"/>
    <property type="match status" value="3"/>
</dbReference>
<comment type="subcellular location">
    <subcellularLocation>
        <location evidence="1">Cell membrane</location>
    </subcellularLocation>
</comment>
<keyword evidence="9" id="KW-0249">Electron transport</keyword>
<keyword evidence="7" id="KW-0732">Signal</keyword>
<dbReference type="InterPro" id="IPR008168">
    <property type="entry name" value="Cyt_C_IC"/>
</dbReference>
<evidence type="ECO:0000259" key="15">
    <source>
        <dbReference type="PROSITE" id="PS51007"/>
    </source>
</evidence>
<feature type="binding site" description="covalent" evidence="12">
    <location>
        <position position="202"/>
    </location>
    <ligand>
        <name>heme c</name>
        <dbReference type="ChEBI" id="CHEBI:61717"/>
        <label>2</label>
    </ligand>
</feature>
<feature type="domain" description="Cytochrome c" evidence="15">
    <location>
        <begin position="327"/>
        <end position="417"/>
    </location>
</feature>
<dbReference type="InterPro" id="IPR009056">
    <property type="entry name" value="Cyt_c-like_dom"/>
</dbReference>
<dbReference type="PANTHER" id="PTHR35008:SF8">
    <property type="entry name" value="ALCOHOL DEHYDROGENASE CYTOCHROME C SUBUNIT"/>
    <property type="match status" value="1"/>
</dbReference>
<dbReference type="GO" id="GO:0005506">
    <property type="term" value="F:iron ion binding"/>
    <property type="evidence" value="ECO:0007669"/>
    <property type="project" value="InterPro"/>
</dbReference>
<protein>
    <submittedName>
        <fullName evidence="16">Mono/diheme cytochrome c family protein</fullName>
    </submittedName>
</protein>